<protein>
    <submittedName>
        <fullName evidence="1">Uncharacterized protein</fullName>
    </submittedName>
</protein>
<proteinExistence type="predicted"/>
<evidence type="ECO:0000313" key="1">
    <source>
        <dbReference type="EMBL" id="OCK87515.1"/>
    </source>
</evidence>
<dbReference type="Proteomes" id="UP000250078">
    <property type="component" value="Unassembled WGS sequence"/>
</dbReference>
<keyword evidence="2" id="KW-1185">Reference proteome</keyword>
<organism evidence="1 2">
    <name type="scientific">Cenococcum geophilum 1.58</name>
    <dbReference type="NCBI Taxonomy" id="794803"/>
    <lineage>
        <taxon>Eukaryota</taxon>
        <taxon>Fungi</taxon>
        <taxon>Dikarya</taxon>
        <taxon>Ascomycota</taxon>
        <taxon>Pezizomycotina</taxon>
        <taxon>Dothideomycetes</taxon>
        <taxon>Pleosporomycetidae</taxon>
        <taxon>Gloniales</taxon>
        <taxon>Gloniaceae</taxon>
        <taxon>Cenococcum</taxon>
    </lineage>
</organism>
<sequence length="746" mass="84126">MDTSYLAQQVTTIIGQLHGLFDEIGVASHERDSREAELFSALSETLHNQLRLVTNEKHEMTEEAQRLIKTIKQMETSLDDSKPKNAYDLDDKYLKITYPLTRCLQGLKEKYNVISKLHRERFEQVKKLVQALESYASHLEPSFIQIKLPPTSPNSAISPSFNISPSYVTSLDNEFTRVYEEYTRRVNTVKILSDEIIHLWAELGTPQAQTDSAIIEYARDAPEQLGLHQDDLVRLRAKKDKLVEEKRGRERRLKELRATIEGLWDMLGVEEHERKQFLASNRGCGLRTINEFEDELSRLNELKRQNLHLFVEDARYKLQELWDSLYFSEEEMLDFTPAFSDVYSDALLSAHEAEIARLEALKEQRLPTLQMIDKYRSLVKDRNDLQASSQDASRLMARGNKGEKRDPGKLLREEKMRKRIAKELPKVEADLRKVLETWEDEYGRPFLVHGERYLDELYASSKSAPPPSKAPSVAPQPQPKPAKPAPASQRGGTVRGPPPSRSKTPTANFNMSVSRNPLASSVSAAPVSSAVAKSPSRIPARAPLKNMPHGSNSPERRYQQEGEESTIRKMGPPRAPPPKMKDLFVPPPIETPSHLYEYDPERSASIVRNVQPEDVYDDRSHMSYTQAARSQYQHAQYAPPVAGSRQISATSSTTNTVSGSENWETYDDASEPEPDAMDAYYAKLRAARGKRFTPDGGYASPRGGQGKKLKGIRGVDAGSETLMEAGGGQLVRVEGSDAGWTDEDAF</sequence>
<reference evidence="1 2" key="1">
    <citation type="journal article" date="2016" name="Nat. Commun.">
        <title>Ectomycorrhizal ecology is imprinted in the genome of the dominant symbiotic fungus Cenococcum geophilum.</title>
        <authorList>
            <consortium name="DOE Joint Genome Institute"/>
            <person name="Peter M."/>
            <person name="Kohler A."/>
            <person name="Ohm R.A."/>
            <person name="Kuo A."/>
            <person name="Krutzmann J."/>
            <person name="Morin E."/>
            <person name="Arend M."/>
            <person name="Barry K.W."/>
            <person name="Binder M."/>
            <person name="Choi C."/>
            <person name="Clum A."/>
            <person name="Copeland A."/>
            <person name="Grisel N."/>
            <person name="Haridas S."/>
            <person name="Kipfer T."/>
            <person name="LaButti K."/>
            <person name="Lindquist E."/>
            <person name="Lipzen A."/>
            <person name="Maire R."/>
            <person name="Meier B."/>
            <person name="Mihaltcheva S."/>
            <person name="Molinier V."/>
            <person name="Murat C."/>
            <person name="Poggeler S."/>
            <person name="Quandt C.A."/>
            <person name="Sperisen C."/>
            <person name="Tritt A."/>
            <person name="Tisserant E."/>
            <person name="Crous P.W."/>
            <person name="Henrissat B."/>
            <person name="Nehls U."/>
            <person name="Egli S."/>
            <person name="Spatafora J.W."/>
            <person name="Grigoriev I.V."/>
            <person name="Martin F.M."/>
        </authorList>
    </citation>
    <scope>NUCLEOTIDE SEQUENCE [LARGE SCALE GENOMIC DNA]</scope>
    <source>
        <strain evidence="1 2">1.58</strain>
    </source>
</reference>
<dbReference type="EMBL" id="KV748260">
    <property type="protein sequence ID" value="OCK87515.1"/>
    <property type="molecule type" value="Genomic_DNA"/>
</dbReference>
<name>A0ACC8EMQ3_9PEZI</name>
<evidence type="ECO:0000313" key="2">
    <source>
        <dbReference type="Proteomes" id="UP000250078"/>
    </source>
</evidence>
<gene>
    <name evidence="1" type="ORF">K441DRAFT_682587</name>
</gene>
<accession>A0ACC8EMQ3</accession>